<organism evidence="2 3">
    <name type="scientific">Pedobacter gandavensis</name>
    <dbReference type="NCBI Taxonomy" id="2679963"/>
    <lineage>
        <taxon>Bacteria</taxon>
        <taxon>Pseudomonadati</taxon>
        <taxon>Bacteroidota</taxon>
        <taxon>Sphingobacteriia</taxon>
        <taxon>Sphingobacteriales</taxon>
        <taxon>Sphingobacteriaceae</taxon>
        <taxon>Pedobacter</taxon>
    </lineage>
</organism>
<reference evidence="2 3" key="1">
    <citation type="submission" date="2019-11" db="EMBL/GenBank/DDBJ databases">
        <title>Description of Pedobacter sp. LMG 31462T.</title>
        <authorList>
            <person name="Carlier A."/>
            <person name="Qi S."/>
            <person name="Vandamme P."/>
        </authorList>
    </citation>
    <scope>NUCLEOTIDE SEQUENCE [LARGE SCALE GENOMIC DNA]</scope>
    <source>
        <strain evidence="2 3">LMG 31462</strain>
    </source>
</reference>
<comment type="caution">
    <text evidence="2">The sequence shown here is derived from an EMBL/GenBank/DDBJ whole genome shotgun (WGS) entry which is preliminary data.</text>
</comment>
<sequence>MGKKIALNVFYNLGLIISIFGGTWGFNNKQYLAMALFVATGIFFLYVKLQLMKEMRATLKKKEAELKG</sequence>
<keyword evidence="1" id="KW-1133">Transmembrane helix</keyword>
<keyword evidence="1" id="KW-0472">Membrane</keyword>
<evidence type="ECO:0000256" key="1">
    <source>
        <dbReference type="SAM" id="Phobius"/>
    </source>
</evidence>
<protein>
    <recommendedName>
        <fullName evidence="4">Sortase</fullName>
    </recommendedName>
</protein>
<feature type="transmembrane region" description="Helical" evidence="1">
    <location>
        <begin position="7"/>
        <end position="26"/>
    </location>
</feature>
<feature type="transmembrane region" description="Helical" evidence="1">
    <location>
        <begin position="32"/>
        <end position="51"/>
    </location>
</feature>
<keyword evidence="1" id="KW-0812">Transmembrane</keyword>
<dbReference type="Pfam" id="PF19885">
    <property type="entry name" value="DUF6358"/>
    <property type="match status" value="1"/>
</dbReference>
<dbReference type="Proteomes" id="UP000636110">
    <property type="component" value="Unassembled WGS sequence"/>
</dbReference>
<accession>A0ABR6EYM8</accession>
<dbReference type="RefSeq" id="WP_182958556.1">
    <property type="nucleotide sequence ID" value="NZ_JAVTST010000003.1"/>
</dbReference>
<evidence type="ECO:0000313" key="3">
    <source>
        <dbReference type="Proteomes" id="UP000636110"/>
    </source>
</evidence>
<proteinExistence type="predicted"/>
<evidence type="ECO:0000313" key="2">
    <source>
        <dbReference type="EMBL" id="MBB2150061.1"/>
    </source>
</evidence>
<keyword evidence="3" id="KW-1185">Reference proteome</keyword>
<dbReference type="EMBL" id="WNXC01000005">
    <property type="protein sequence ID" value="MBB2150061.1"/>
    <property type="molecule type" value="Genomic_DNA"/>
</dbReference>
<dbReference type="InterPro" id="IPR045938">
    <property type="entry name" value="DUF6358"/>
</dbReference>
<evidence type="ECO:0008006" key="4">
    <source>
        <dbReference type="Google" id="ProtNLM"/>
    </source>
</evidence>
<name>A0ABR6EYM8_9SPHI</name>
<gene>
    <name evidence="2" type="ORF">GM920_14255</name>
</gene>